<evidence type="ECO:0000313" key="3">
    <source>
        <dbReference type="EMBL" id="KAJ0971085.1"/>
    </source>
</evidence>
<dbReference type="PANTHER" id="PTHR33083:SF123">
    <property type="entry name" value="EXPRESSED PROTEIN"/>
    <property type="match status" value="1"/>
</dbReference>
<comment type="caution">
    <text evidence="3">The sequence shown here is derived from an EMBL/GenBank/DDBJ whole genome shotgun (WGS) entry which is preliminary data.</text>
</comment>
<dbReference type="InterPro" id="IPR007608">
    <property type="entry name" value="Senescence_reg_S40"/>
</dbReference>
<proteinExistence type="inferred from homology"/>
<reference evidence="3" key="1">
    <citation type="submission" date="2021-03" db="EMBL/GenBank/DDBJ databases">
        <authorList>
            <person name="Li Z."/>
            <person name="Yang C."/>
        </authorList>
    </citation>
    <scope>NUCLEOTIDE SEQUENCE</scope>
    <source>
        <strain evidence="3">Dzin_1.0</strain>
        <tissue evidence="3">Leaf</tissue>
    </source>
</reference>
<evidence type="ECO:0008006" key="5">
    <source>
        <dbReference type="Google" id="ProtNLM"/>
    </source>
</evidence>
<dbReference type="OrthoDB" id="684536at2759"/>
<evidence type="ECO:0000313" key="4">
    <source>
        <dbReference type="Proteomes" id="UP001085076"/>
    </source>
</evidence>
<protein>
    <recommendedName>
        <fullName evidence="5">Senescence regulator</fullName>
    </recommendedName>
</protein>
<dbReference type="AlphaFoldDB" id="A0A9D5HCA9"/>
<keyword evidence="4" id="KW-1185">Reference proteome</keyword>
<dbReference type="Proteomes" id="UP001085076">
    <property type="component" value="Miscellaneous, Linkage group lg05"/>
</dbReference>
<evidence type="ECO:0000256" key="2">
    <source>
        <dbReference type="SAM" id="MobiDB-lite"/>
    </source>
</evidence>
<gene>
    <name evidence="3" type="ORF">J5N97_019044</name>
</gene>
<organism evidence="3 4">
    <name type="scientific">Dioscorea zingiberensis</name>
    <dbReference type="NCBI Taxonomy" id="325984"/>
    <lineage>
        <taxon>Eukaryota</taxon>
        <taxon>Viridiplantae</taxon>
        <taxon>Streptophyta</taxon>
        <taxon>Embryophyta</taxon>
        <taxon>Tracheophyta</taxon>
        <taxon>Spermatophyta</taxon>
        <taxon>Magnoliopsida</taxon>
        <taxon>Liliopsida</taxon>
        <taxon>Dioscoreales</taxon>
        <taxon>Dioscoreaceae</taxon>
        <taxon>Dioscorea</taxon>
    </lineage>
</organism>
<evidence type="ECO:0000256" key="1">
    <source>
        <dbReference type="ARBA" id="ARBA00034773"/>
    </source>
</evidence>
<accession>A0A9D5HCA9</accession>
<feature type="region of interest" description="Disordered" evidence="2">
    <location>
        <begin position="1"/>
        <end position="20"/>
    </location>
</feature>
<comment type="similarity">
    <text evidence="1">Belongs to the senescence regulator S40 family.</text>
</comment>
<sequence>MAENHTAKVRIPPAPYRPKSSLRFLGLLKQPDSDPLELDESDVVWSSSDHSSPSSSPPIPSEVRDRSYSPGDRRRRGPFPHEAIGLSALLAAGDDGPMVRRAAPVPAPAARSGEIGAGGGGIGRSLYGSAPVNVPVWPRGRTRVATDEWGEDWGEYKQREEEEDEEEMVPPHVIVARSHATTFSVFEGAGRTLKGRDLRKVRNAVFEKTGFLD</sequence>
<name>A0A9D5HCA9_9LILI</name>
<dbReference type="Pfam" id="PF04520">
    <property type="entry name" value="Senescence_reg"/>
    <property type="match status" value="1"/>
</dbReference>
<dbReference type="PANTHER" id="PTHR33083">
    <property type="entry name" value="EXPRESSED PROTEIN"/>
    <property type="match status" value="1"/>
</dbReference>
<dbReference type="GO" id="GO:0010150">
    <property type="term" value="P:leaf senescence"/>
    <property type="evidence" value="ECO:0007669"/>
    <property type="project" value="UniProtKB-ARBA"/>
</dbReference>
<reference evidence="3" key="2">
    <citation type="journal article" date="2022" name="Hortic Res">
        <title>The genome of Dioscorea zingiberensis sheds light on the biosynthesis, origin and evolution of the medicinally important diosgenin saponins.</title>
        <authorList>
            <person name="Li Y."/>
            <person name="Tan C."/>
            <person name="Li Z."/>
            <person name="Guo J."/>
            <person name="Li S."/>
            <person name="Chen X."/>
            <person name="Wang C."/>
            <person name="Dai X."/>
            <person name="Yang H."/>
            <person name="Song W."/>
            <person name="Hou L."/>
            <person name="Xu J."/>
            <person name="Tong Z."/>
            <person name="Xu A."/>
            <person name="Yuan X."/>
            <person name="Wang W."/>
            <person name="Yang Q."/>
            <person name="Chen L."/>
            <person name="Sun Z."/>
            <person name="Wang K."/>
            <person name="Pan B."/>
            <person name="Chen J."/>
            <person name="Bao Y."/>
            <person name="Liu F."/>
            <person name="Qi X."/>
            <person name="Gang D.R."/>
            <person name="Wen J."/>
            <person name="Li J."/>
        </authorList>
    </citation>
    <scope>NUCLEOTIDE SEQUENCE</scope>
    <source>
        <strain evidence="3">Dzin_1.0</strain>
    </source>
</reference>
<dbReference type="EMBL" id="JAGGNH010000005">
    <property type="protein sequence ID" value="KAJ0971085.1"/>
    <property type="molecule type" value="Genomic_DNA"/>
</dbReference>
<feature type="region of interest" description="Disordered" evidence="2">
    <location>
        <begin position="31"/>
        <end position="81"/>
    </location>
</feature>